<evidence type="ECO:0000256" key="4">
    <source>
        <dbReference type="ARBA" id="ARBA00023268"/>
    </source>
</evidence>
<keyword evidence="3" id="KW-0808">Transferase</keyword>
<dbReference type="InterPro" id="IPR020806">
    <property type="entry name" value="PKS_PP-bd"/>
</dbReference>
<evidence type="ECO:0000313" key="7">
    <source>
        <dbReference type="EMBL" id="RKN03407.1"/>
    </source>
</evidence>
<evidence type="ECO:0000313" key="10">
    <source>
        <dbReference type="Proteomes" id="UP000275024"/>
    </source>
</evidence>
<sequence>MTGEDRERALTDLVRAQAAEVLGHASVNAVPPHRGFLEVGFDSLTAVDLRNRLGRAVGRRLPAVLVFDHPTPARLAAHLRALLWPGGDGRGTARPHEPTAVAEPDGTAAQETAAEPEAGAEGKAAPEPGGEDIAAVLRNATADEVFAFIDAQIIDREKGGPRGDH</sequence>
<dbReference type="InterPro" id="IPR009081">
    <property type="entry name" value="PP-bd_ACP"/>
</dbReference>
<dbReference type="GO" id="GO:0031177">
    <property type="term" value="F:phosphopantetheine binding"/>
    <property type="evidence" value="ECO:0007669"/>
    <property type="project" value="InterPro"/>
</dbReference>
<dbReference type="OrthoDB" id="9778690at2"/>
<dbReference type="SMART" id="SM01294">
    <property type="entry name" value="PKS_PP_betabranch"/>
    <property type="match status" value="1"/>
</dbReference>
<evidence type="ECO:0000259" key="6">
    <source>
        <dbReference type="PROSITE" id="PS50075"/>
    </source>
</evidence>
<feature type="compositionally biased region" description="Low complexity" evidence="5">
    <location>
        <begin position="106"/>
        <end position="128"/>
    </location>
</feature>
<dbReference type="GO" id="GO:0017000">
    <property type="term" value="P:antibiotic biosynthetic process"/>
    <property type="evidence" value="ECO:0007669"/>
    <property type="project" value="UniProtKB-ARBA"/>
</dbReference>
<organism evidence="7 10">
    <name type="scientific">Streptomyces radicis</name>
    <dbReference type="NCBI Taxonomy" id="1750517"/>
    <lineage>
        <taxon>Bacteria</taxon>
        <taxon>Bacillati</taxon>
        <taxon>Actinomycetota</taxon>
        <taxon>Actinomycetes</taxon>
        <taxon>Kitasatosporales</taxon>
        <taxon>Streptomycetaceae</taxon>
        <taxon>Streptomyces</taxon>
    </lineage>
</organism>
<comment type="caution">
    <text evidence="7">The sequence shown here is derived from an EMBL/GenBank/DDBJ whole genome shotgun (WGS) entry which is preliminary data.</text>
</comment>
<dbReference type="InterPro" id="IPR006162">
    <property type="entry name" value="Ppantetheine_attach_site"/>
</dbReference>
<keyword evidence="9" id="KW-1185">Reference proteome</keyword>
<dbReference type="Gene3D" id="1.10.1200.10">
    <property type="entry name" value="ACP-like"/>
    <property type="match status" value="1"/>
</dbReference>
<dbReference type="EMBL" id="RBDX01000051">
    <property type="protein sequence ID" value="RKN03407.1"/>
    <property type="molecule type" value="Genomic_DNA"/>
</dbReference>
<dbReference type="SUPFAM" id="SSF47336">
    <property type="entry name" value="ACP-like"/>
    <property type="match status" value="1"/>
</dbReference>
<dbReference type="AlphaFoldDB" id="A0A3A9WBM1"/>
<evidence type="ECO:0000256" key="2">
    <source>
        <dbReference type="ARBA" id="ARBA00022553"/>
    </source>
</evidence>
<evidence type="ECO:0000256" key="5">
    <source>
        <dbReference type="SAM" id="MobiDB-lite"/>
    </source>
</evidence>
<evidence type="ECO:0000313" key="8">
    <source>
        <dbReference type="EMBL" id="RKN13264.1"/>
    </source>
</evidence>
<dbReference type="PANTHER" id="PTHR43775">
    <property type="entry name" value="FATTY ACID SYNTHASE"/>
    <property type="match status" value="1"/>
</dbReference>
<dbReference type="PROSITE" id="PS50075">
    <property type="entry name" value="CARRIER"/>
    <property type="match status" value="1"/>
</dbReference>
<dbReference type="Proteomes" id="UP000275024">
    <property type="component" value="Unassembled WGS sequence"/>
</dbReference>
<gene>
    <name evidence="8" type="ORF">D7318_31490</name>
    <name evidence="7" type="ORF">D7319_31600</name>
</gene>
<name>A0A3A9WBM1_9ACTN</name>
<keyword evidence="4" id="KW-0511">Multifunctional enzyme</keyword>
<accession>A0A3A9WBM1</accession>
<protein>
    <recommendedName>
        <fullName evidence="6">Carrier domain-containing protein</fullName>
    </recommendedName>
</protein>
<dbReference type="PROSITE" id="PS00012">
    <property type="entry name" value="PHOSPHOPANTETHEINE"/>
    <property type="match status" value="1"/>
</dbReference>
<proteinExistence type="predicted"/>
<keyword evidence="2" id="KW-0597">Phosphoprotein</keyword>
<dbReference type="Pfam" id="PF00550">
    <property type="entry name" value="PP-binding"/>
    <property type="match status" value="1"/>
</dbReference>
<keyword evidence="1" id="KW-0596">Phosphopantetheine</keyword>
<dbReference type="FunFam" id="1.10.1200.10:FF:000007">
    <property type="entry name" value="Probable polyketide synthase pks17"/>
    <property type="match status" value="1"/>
</dbReference>
<dbReference type="EMBL" id="RBDY01000050">
    <property type="protein sequence ID" value="RKN13264.1"/>
    <property type="molecule type" value="Genomic_DNA"/>
</dbReference>
<dbReference type="SMART" id="SM00823">
    <property type="entry name" value="PKS_PP"/>
    <property type="match status" value="1"/>
</dbReference>
<dbReference type="InterPro" id="IPR050091">
    <property type="entry name" value="PKS_NRPS_Biosynth_Enz"/>
</dbReference>
<dbReference type="GO" id="GO:0004312">
    <property type="term" value="F:fatty acid synthase activity"/>
    <property type="evidence" value="ECO:0007669"/>
    <property type="project" value="TreeGrafter"/>
</dbReference>
<dbReference type="GO" id="GO:0006633">
    <property type="term" value="P:fatty acid biosynthetic process"/>
    <property type="evidence" value="ECO:0007669"/>
    <property type="project" value="TreeGrafter"/>
</dbReference>
<reference evidence="9 10" key="1">
    <citation type="submission" date="2018-09" db="EMBL/GenBank/DDBJ databases">
        <title>Streptomyces sp. nov. DS1-2, an endophytic actinomycete isolated from roots of Dendrobium scabrilingue.</title>
        <authorList>
            <person name="Kuncharoen N."/>
            <person name="Kudo T."/>
            <person name="Ohkuma M."/>
            <person name="Yuki M."/>
            <person name="Tanasupawat S."/>
        </authorList>
    </citation>
    <scope>NUCLEOTIDE SEQUENCE [LARGE SCALE GENOMIC DNA]</scope>
    <source>
        <strain evidence="7 10">AZ1-7</strain>
        <strain evidence="8 9">DS1-2</strain>
    </source>
</reference>
<dbReference type="PANTHER" id="PTHR43775:SF51">
    <property type="entry name" value="INACTIVE PHENOLPHTHIOCEROL SYNTHESIS POLYKETIDE SYNTHASE TYPE I PKS1-RELATED"/>
    <property type="match status" value="1"/>
</dbReference>
<feature type="region of interest" description="Disordered" evidence="5">
    <location>
        <begin position="87"/>
        <end position="132"/>
    </location>
</feature>
<evidence type="ECO:0000256" key="3">
    <source>
        <dbReference type="ARBA" id="ARBA00022679"/>
    </source>
</evidence>
<evidence type="ECO:0000313" key="9">
    <source>
        <dbReference type="Proteomes" id="UP000268652"/>
    </source>
</evidence>
<evidence type="ECO:0000256" key="1">
    <source>
        <dbReference type="ARBA" id="ARBA00022450"/>
    </source>
</evidence>
<feature type="domain" description="Carrier" evidence="6">
    <location>
        <begin position="8"/>
        <end position="83"/>
    </location>
</feature>
<dbReference type="Proteomes" id="UP000268652">
    <property type="component" value="Unassembled WGS sequence"/>
</dbReference>
<dbReference type="InterPro" id="IPR036736">
    <property type="entry name" value="ACP-like_sf"/>
</dbReference>